<evidence type="ECO:0000256" key="1">
    <source>
        <dbReference type="SAM" id="Coils"/>
    </source>
</evidence>
<name>A0A2M8DQ68_9BACT</name>
<reference evidence="3" key="1">
    <citation type="submission" date="2017-09" db="EMBL/GenBank/DDBJ databases">
        <title>Depth-based differentiation of microbial function through sediment-hosted aquifers and enrichment of novel symbionts in the deep terrestrial subsurface.</title>
        <authorList>
            <person name="Probst A.J."/>
            <person name="Ladd B."/>
            <person name="Jarett J.K."/>
            <person name="Geller-Mcgrath D.E."/>
            <person name="Sieber C.M.K."/>
            <person name="Emerson J.B."/>
            <person name="Anantharaman K."/>
            <person name="Thomas B.C."/>
            <person name="Malmstrom R."/>
            <person name="Stieglmeier M."/>
            <person name="Klingl A."/>
            <person name="Woyke T."/>
            <person name="Ryan C.M."/>
            <person name="Banfield J.F."/>
        </authorList>
    </citation>
    <scope>NUCLEOTIDE SEQUENCE [LARGE SCALE GENOMIC DNA]</scope>
</reference>
<organism evidence="2 3">
    <name type="scientific">Candidatus Komeilibacteria bacterium CG_4_9_14_0_8_um_filter_36_9</name>
    <dbReference type="NCBI Taxonomy" id="1974473"/>
    <lineage>
        <taxon>Bacteria</taxon>
        <taxon>Candidatus Komeiliibacteriota</taxon>
    </lineage>
</organism>
<dbReference type="SUPFAM" id="SSF54001">
    <property type="entry name" value="Cysteine proteinases"/>
    <property type="match status" value="1"/>
</dbReference>
<sequence>EQFIQENVDKAFIAQGLAGLDSPQAWAMREQFIKENVRKGMIALSINGYYITFVWRLNRKEKTNLPLKLQKKLDLLNLVNKPTLEGINNRFDQEDKEAISVEEKIRSGLSNSQRFAGQVSEMIKEVPQIFLDTMSSKKDRLRHTLVNKTLNKIFPELLRPREKSAWRNFAGYFGLDQSRDYGEIDRQRSPQDYLNPDQNIEFMGGDPRSEDDAKKEIMQLRDNINELISTGLFGKYDSNSNRWSKTFFVHEPTIMEPVKETTITLPAVAGLRQVNLPKLINSRVIKDRIKGIDNNGQEILLESSANSLGEVVAEIPKNIKKIVYSLEYNQAPKIMRQLTEHDYRNYHRQFSSKFGNEMNQKMCHLPEEIVVFINSIAELEPKEKVKVIEGFVREYSYYDFDNKDVIPLKSGKGLEELLMIMETRMAELKQLHPELSDQLNKKRFAGVCYDFNMLVTAMLREAGLTAGFTQGFMAHDKSVRLNSSHCTAFVVWPDELNKNAVFTVDGTPSGVTAEQNEYLDQLRQPSIKEKESRSAELIEEIKKEAEEKLEEILETLQGQDSEAIKKLTNGQLESVLNTILTYEVKQPHWQVLKRVMEAYWYSPAAEMDMEKESGQLASFLTSEINSQREIMDQEVGSETMPGGSALLNTIKDFADKFIAGQKVDDKAQAFDLIEDIIELASQALNDTEKRAITAIVTYLRAKKMVN</sequence>
<comment type="caution">
    <text evidence="2">The sequence shown here is derived from an EMBL/GenBank/DDBJ whole genome shotgun (WGS) entry which is preliminary data.</text>
</comment>
<dbReference type="EMBL" id="PFSY01000192">
    <property type="protein sequence ID" value="PJC01151.1"/>
    <property type="molecule type" value="Genomic_DNA"/>
</dbReference>
<feature type="non-terminal residue" evidence="2">
    <location>
        <position position="1"/>
    </location>
</feature>
<evidence type="ECO:0008006" key="4">
    <source>
        <dbReference type="Google" id="ProtNLM"/>
    </source>
</evidence>
<proteinExistence type="predicted"/>
<protein>
    <recommendedName>
        <fullName evidence="4">Transglutaminase-like domain-containing protein</fullName>
    </recommendedName>
</protein>
<feature type="coiled-coil region" evidence="1">
    <location>
        <begin position="527"/>
        <end position="562"/>
    </location>
</feature>
<evidence type="ECO:0000313" key="2">
    <source>
        <dbReference type="EMBL" id="PJC01151.1"/>
    </source>
</evidence>
<keyword evidence="1" id="KW-0175">Coiled coil</keyword>
<gene>
    <name evidence="2" type="ORF">CO073_04205</name>
</gene>
<evidence type="ECO:0000313" key="3">
    <source>
        <dbReference type="Proteomes" id="UP000230136"/>
    </source>
</evidence>
<accession>A0A2M8DQ68</accession>
<dbReference type="Proteomes" id="UP000230136">
    <property type="component" value="Unassembled WGS sequence"/>
</dbReference>
<dbReference type="AlphaFoldDB" id="A0A2M8DQ68"/>
<dbReference type="InterPro" id="IPR038765">
    <property type="entry name" value="Papain-like_cys_pep_sf"/>
</dbReference>